<reference evidence="2" key="1">
    <citation type="journal article" date="2015" name="PLoS Genet.">
        <title>The dynamic genome and transcriptome of the human fungal pathogen Blastomyces and close relative Emmonsia.</title>
        <authorList>
            <person name="Munoz J.F."/>
            <person name="Gauthier G.M."/>
            <person name="Desjardins C.A."/>
            <person name="Gallo J.E."/>
            <person name="Holder J."/>
            <person name="Sullivan T.D."/>
            <person name="Marty A.J."/>
            <person name="Carmen J.C."/>
            <person name="Chen Z."/>
            <person name="Ding L."/>
            <person name="Gujja S."/>
            <person name="Magrini V."/>
            <person name="Misas E."/>
            <person name="Mitreva M."/>
            <person name="Priest M."/>
            <person name="Saif S."/>
            <person name="Whiston E.A."/>
            <person name="Young S."/>
            <person name="Zeng Q."/>
            <person name="Goldman W.E."/>
            <person name="Mardis E.R."/>
            <person name="Taylor J.W."/>
            <person name="McEwen J.G."/>
            <person name="Clay O.K."/>
            <person name="Klein B.S."/>
            <person name="Cuomo C.A."/>
        </authorList>
    </citation>
    <scope>NUCLEOTIDE SEQUENCE [LARGE SCALE GENOMIC DNA]</scope>
    <source>
        <strain evidence="2">SLH14081</strain>
    </source>
</reference>
<evidence type="ECO:0000313" key="2">
    <source>
        <dbReference type="Proteomes" id="UP000002038"/>
    </source>
</evidence>
<dbReference type="KEGG" id="bgh:BDBG_17387"/>
<dbReference type="EMBL" id="GG657460">
    <property type="protein sequence ID" value="OAT10610.1"/>
    <property type="molecule type" value="Genomic_DNA"/>
</dbReference>
<name>A0A179URY1_BLAGS</name>
<dbReference type="GeneID" id="42529113"/>
<dbReference type="OrthoDB" id="5400850at2759"/>
<keyword evidence="2" id="KW-1185">Reference proteome</keyword>
<accession>A0A179URY1</accession>
<dbReference type="AlphaFoldDB" id="A0A179URY1"/>
<dbReference type="VEuPathDB" id="FungiDB:BDBG_17387"/>
<sequence length="60" mass="6554">MDFDISQSELQCSQQFNTESVLAVKDDDSQPSQRHVASAGVTFSVQSHDIWQLGAQPGTT</sequence>
<proteinExistence type="predicted"/>
<gene>
    <name evidence="1" type="ORF">BDBG_17387</name>
</gene>
<protein>
    <submittedName>
        <fullName evidence="1">Uncharacterized protein</fullName>
    </submittedName>
</protein>
<evidence type="ECO:0000313" key="1">
    <source>
        <dbReference type="EMBL" id="OAT10610.1"/>
    </source>
</evidence>
<dbReference type="Proteomes" id="UP000002038">
    <property type="component" value="Unassembled WGS sequence"/>
</dbReference>
<dbReference type="RefSeq" id="XP_031579423.1">
    <property type="nucleotide sequence ID" value="XM_031725122.1"/>
</dbReference>
<organism evidence="1 2">
    <name type="scientific">Blastomyces gilchristii (strain SLH14081)</name>
    <name type="common">Blastomyces dermatitidis</name>
    <dbReference type="NCBI Taxonomy" id="559298"/>
    <lineage>
        <taxon>Eukaryota</taxon>
        <taxon>Fungi</taxon>
        <taxon>Dikarya</taxon>
        <taxon>Ascomycota</taxon>
        <taxon>Pezizomycotina</taxon>
        <taxon>Eurotiomycetes</taxon>
        <taxon>Eurotiomycetidae</taxon>
        <taxon>Onygenales</taxon>
        <taxon>Ajellomycetaceae</taxon>
        <taxon>Blastomyces</taxon>
    </lineage>
</organism>